<dbReference type="InterPro" id="IPR005119">
    <property type="entry name" value="LysR_subst-bd"/>
</dbReference>
<evidence type="ECO:0000313" key="4">
    <source>
        <dbReference type="EMBL" id="BFO18617.1"/>
    </source>
</evidence>
<proteinExistence type="inferred from homology"/>
<evidence type="ECO:0000256" key="1">
    <source>
        <dbReference type="ARBA" id="ARBA00009437"/>
    </source>
</evidence>
<evidence type="ECO:0000256" key="2">
    <source>
        <dbReference type="SAM" id="MobiDB-lite"/>
    </source>
</evidence>
<reference evidence="4" key="1">
    <citation type="submission" date="2024-06" db="EMBL/GenBank/DDBJ databases">
        <authorList>
            <consortium name="consrtm"/>
            <person name="Uemura M."/>
            <person name="Terahara T."/>
        </authorList>
    </citation>
    <scope>NUCLEOTIDE SEQUENCE</scope>
    <source>
        <strain evidence="4">KM77-8</strain>
    </source>
</reference>
<dbReference type="Pfam" id="PF03466">
    <property type="entry name" value="LysR_substrate"/>
    <property type="match status" value="1"/>
</dbReference>
<dbReference type="SUPFAM" id="SSF53850">
    <property type="entry name" value="Periplasmic binding protein-like II"/>
    <property type="match status" value="1"/>
</dbReference>
<protein>
    <recommendedName>
        <fullName evidence="3">LysR substrate-binding domain-containing protein</fullName>
    </recommendedName>
</protein>
<name>A0AAT9HME3_9ACTN</name>
<dbReference type="Gene3D" id="3.40.190.10">
    <property type="entry name" value="Periplasmic binding protein-like II"/>
    <property type="match status" value="2"/>
</dbReference>
<sequence length="92" mass="10126">MQLHTSALPLRPHRREFDVAVHVGSPSDSSLRMRRLALNRRVPCAAPSYLARRGTPERVEDLADHDCIVLRENEGTTPSGVSGRPVTSVRSG</sequence>
<reference evidence="4" key="2">
    <citation type="submission" date="2024-07" db="EMBL/GenBank/DDBJ databases">
        <title>Streptomyces haneummycinica sp. nov., a new antibiotic-producing actinobacterium isolated from marine sediment.</title>
        <authorList>
            <person name="Uemura M."/>
            <person name="Hamada M."/>
            <person name="Hirano S."/>
            <person name="Kobayashi K."/>
            <person name="Ohshiro T."/>
            <person name="Kobayashi T."/>
            <person name="Terahara T."/>
        </authorList>
    </citation>
    <scope>NUCLEOTIDE SEQUENCE</scope>
    <source>
        <strain evidence="4">KM77-8</strain>
    </source>
</reference>
<feature type="region of interest" description="Disordered" evidence="2">
    <location>
        <begin position="72"/>
        <end position="92"/>
    </location>
</feature>
<dbReference type="AlphaFoldDB" id="A0AAT9HME3"/>
<accession>A0AAT9HME3</accession>
<dbReference type="EMBL" id="AP035768">
    <property type="protein sequence ID" value="BFO18617.1"/>
    <property type="molecule type" value="Genomic_DNA"/>
</dbReference>
<dbReference type="InterPro" id="IPR058163">
    <property type="entry name" value="LysR-type_TF_proteobact-type"/>
</dbReference>
<organism evidence="4">
    <name type="scientific">Streptomyces haneummycinicus</name>
    <dbReference type="NCBI Taxonomy" id="3074435"/>
    <lineage>
        <taxon>Bacteria</taxon>
        <taxon>Bacillati</taxon>
        <taxon>Actinomycetota</taxon>
        <taxon>Actinomycetes</taxon>
        <taxon>Kitasatosporales</taxon>
        <taxon>Streptomycetaceae</taxon>
        <taxon>Streptomyces</taxon>
    </lineage>
</organism>
<evidence type="ECO:0000259" key="3">
    <source>
        <dbReference type="Pfam" id="PF03466"/>
    </source>
</evidence>
<gene>
    <name evidence="4" type="ORF">SHKM778_50050</name>
</gene>
<dbReference type="PANTHER" id="PTHR30537:SF5">
    <property type="entry name" value="HTH-TYPE TRANSCRIPTIONAL ACTIVATOR TTDR-RELATED"/>
    <property type="match status" value="1"/>
</dbReference>
<comment type="similarity">
    <text evidence="1">Belongs to the LysR transcriptional regulatory family.</text>
</comment>
<feature type="domain" description="LysR substrate-binding" evidence="3">
    <location>
        <begin position="13"/>
        <end position="76"/>
    </location>
</feature>
<dbReference type="PANTHER" id="PTHR30537">
    <property type="entry name" value="HTH-TYPE TRANSCRIPTIONAL REGULATOR"/>
    <property type="match status" value="1"/>
</dbReference>